<feature type="signal peptide" evidence="2">
    <location>
        <begin position="1"/>
        <end position="23"/>
    </location>
</feature>
<dbReference type="RefSeq" id="WP_190405584.1">
    <property type="nucleotide sequence ID" value="NZ_JACJRF010000003.1"/>
</dbReference>
<evidence type="ECO:0000256" key="1">
    <source>
        <dbReference type="SAM" id="Phobius"/>
    </source>
</evidence>
<keyword evidence="1" id="KW-1133">Transmembrane helix</keyword>
<evidence type="ECO:0000256" key="2">
    <source>
        <dbReference type="SAM" id="SignalP"/>
    </source>
</evidence>
<evidence type="ECO:0000313" key="3">
    <source>
        <dbReference type="EMBL" id="MBD2343107.1"/>
    </source>
</evidence>
<accession>A0ABR8CLS9</accession>
<keyword evidence="1" id="KW-0472">Membrane</keyword>
<feature type="transmembrane region" description="Helical" evidence="1">
    <location>
        <begin position="44"/>
        <end position="66"/>
    </location>
</feature>
<sequence>MAKTAAACCAGAGAVVASGAVPAATAGVISPVIGAVTTFGSFAASSAALPVLIPLALIGGAVYLGAKAIDKS</sequence>
<protein>
    <submittedName>
        <fullName evidence="3">Uncharacterized protein</fullName>
    </submittedName>
</protein>
<feature type="chain" id="PRO_5046697447" evidence="2">
    <location>
        <begin position="24"/>
        <end position="72"/>
    </location>
</feature>
<reference evidence="3 4" key="1">
    <citation type="journal article" date="2020" name="ISME J.">
        <title>Comparative genomics reveals insights into cyanobacterial evolution and habitat adaptation.</title>
        <authorList>
            <person name="Chen M.Y."/>
            <person name="Teng W.K."/>
            <person name="Zhao L."/>
            <person name="Hu C.X."/>
            <person name="Zhou Y.K."/>
            <person name="Han B.P."/>
            <person name="Song L.R."/>
            <person name="Shu W.S."/>
        </authorList>
    </citation>
    <scope>NUCLEOTIDE SEQUENCE [LARGE SCALE GENOMIC DNA]</scope>
    <source>
        <strain evidence="3 4">FACHB-260</strain>
    </source>
</reference>
<name>A0ABR8CLS9_9NOST</name>
<dbReference type="EMBL" id="JACJRF010000003">
    <property type="protein sequence ID" value="MBD2343107.1"/>
    <property type="molecule type" value="Genomic_DNA"/>
</dbReference>
<gene>
    <name evidence="3" type="ORF">H6G18_02945</name>
</gene>
<keyword evidence="2" id="KW-0732">Signal</keyword>
<keyword evidence="1" id="KW-0812">Transmembrane</keyword>
<keyword evidence="4" id="KW-1185">Reference proteome</keyword>
<evidence type="ECO:0000313" key="4">
    <source>
        <dbReference type="Proteomes" id="UP000607281"/>
    </source>
</evidence>
<organism evidence="3 4">
    <name type="scientific">Anabaena subtropica FACHB-260</name>
    <dbReference type="NCBI Taxonomy" id="2692884"/>
    <lineage>
        <taxon>Bacteria</taxon>
        <taxon>Bacillati</taxon>
        <taxon>Cyanobacteriota</taxon>
        <taxon>Cyanophyceae</taxon>
        <taxon>Nostocales</taxon>
        <taxon>Nostocaceae</taxon>
        <taxon>Anabaena</taxon>
    </lineage>
</organism>
<dbReference type="Proteomes" id="UP000607281">
    <property type="component" value="Unassembled WGS sequence"/>
</dbReference>
<proteinExistence type="predicted"/>
<comment type="caution">
    <text evidence="3">The sequence shown here is derived from an EMBL/GenBank/DDBJ whole genome shotgun (WGS) entry which is preliminary data.</text>
</comment>